<gene>
    <name evidence="1" type="ORF">M8818_004190</name>
</gene>
<proteinExistence type="predicted"/>
<evidence type="ECO:0000313" key="1">
    <source>
        <dbReference type="EMBL" id="KAK8207937.1"/>
    </source>
</evidence>
<dbReference type="EMBL" id="JAMKPW020000020">
    <property type="protein sequence ID" value="KAK8207937.1"/>
    <property type="molecule type" value="Genomic_DNA"/>
</dbReference>
<protein>
    <submittedName>
        <fullName evidence="1">Uncharacterized protein</fullName>
    </submittedName>
</protein>
<dbReference type="Proteomes" id="UP001320706">
    <property type="component" value="Unassembled WGS sequence"/>
</dbReference>
<organism evidence="1 2">
    <name type="scientific">Zalaria obscura</name>
    <dbReference type="NCBI Taxonomy" id="2024903"/>
    <lineage>
        <taxon>Eukaryota</taxon>
        <taxon>Fungi</taxon>
        <taxon>Dikarya</taxon>
        <taxon>Ascomycota</taxon>
        <taxon>Pezizomycotina</taxon>
        <taxon>Dothideomycetes</taxon>
        <taxon>Dothideomycetidae</taxon>
        <taxon>Dothideales</taxon>
        <taxon>Zalariaceae</taxon>
        <taxon>Zalaria</taxon>
    </lineage>
</organism>
<reference evidence="1" key="1">
    <citation type="submission" date="2024-02" db="EMBL/GenBank/DDBJ databases">
        <title>Metagenome Assembled Genome of Zalaria obscura JY119.</title>
        <authorList>
            <person name="Vighnesh L."/>
            <person name="Jagadeeshwari U."/>
            <person name="Venkata Ramana C."/>
            <person name="Sasikala C."/>
        </authorList>
    </citation>
    <scope>NUCLEOTIDE SEQUENCE</scope>
    <source>
        <strain evidence="1">JY119</strain>
    </source>
</reference>
<keyword evidence="2" id="KW-1185">Reference proteome</keyword>
<evidence type="ECO:0000313" key="2">
    <source>
        <dbReference type="Proteomes" id="UP001320706"/>
    </source>
</evidence>
<comment type="caution">
    <text evidence="1">The sequence shown here is derived from an EMBL/GenBank/DDBJ whole genome shotgun (WGS) entry which is preliminary data.</text>
</comment>
<sequence length="739" mass="83453">MASSTPTPGIRLKDAFNYEPTSSTSLNCLLMIANAVPYGSYLEHVCCCIILIVPVLRARIGVPENAWINTSSIWLLRALTGDTTWITDLLSLLAVDLWAGNEEVLPLRPSAYWDGGGDAAYAMTIALLITTPLLIALYKVAKSIFVRGESEELSTEGAGECAEKGRKNEQQLLPPLLFPSRTTHTRLFPKKHSFSYSYFYVGIPVGWKGNIGSVLAADVHLLPSKRRSKAWFEVRAADHLERDGTELGLHGKLSKYLRKEGVMDQDWVFAYLVTAPRFLGYSFNPVSFWYIYNQQFQLFKMVLEVNNTFDERRMYLLDAQGQGPLSPPDNDLQEATRATDEPELSSKAVKFSNVWDKDFHVSPFNSRKGSYSLTATDPLAESHSKGKDKMIDNLIVLHSSKHHPKLLARVFSSGPPQNPATLSRLNLIPFLLRWCWVGFMTFPRILREAAKLYFKRGLHVWFRPEVLASSIGRRHSGEEERLERYFRRFLAYAVANCKTEIVVVYQPPGGMGTEARFATPNMASRQTDGRGEGTVQIRVLSPAFYTRLAHYPHMREAFDREGLATDIKNRTVSISSPILLHNLLEAVKPSLLHPHSSAEQKPGVVERWRWRLLQRLRCPPPAVAYPEAVADGRSVVQDIRAFPLGDLDRYVLGNRERGERDRYRRTVVKVLLANRLAGGFGGLLRLGDLLIRAGLLLLVYRIAAVERDKWTGGAGYMGVSFVIRDLVLWTPHVWSWIKR</sequence>
<accession>A0ACC3SCJ3</accession>
<name>A0ACC3SCJ3_9PEZI</name>